<feature type="region of interest" description="Disordered" evidence="1">
    <location>
        <begin position="1"/>
        <end position="24"/>
    </location>
</feature>
<dbReference type="CDD" id="cd12797">
    <property type="entry name" value="M23_peptidase"/>
    <property type="match status" value="1"/>
</dbReference>
<feature type="domain" description="M23ase beta-sheet core" evidence="2">
    <location>
        <begin position="210"/>
        <end position="305"/>
    </location>
</feature>
<dbReference type="PANTHER" id="PTHR21666:SF285">
    <property type="entry name" value="M23 FAMILY METALLOPEPTIDASE"/>
    <property type="match status" value="1"/>
</dbReference>
<name>A0A939DLW5_9ALTE</name>
<dbReference type="PANTHER" id="PTHR21666">
    <property type="entry name" value="PEPTIDASE-RELATED"/>
    <property type="match status" value="1"/>
</dbReference>
<feature type="compositionally biased region" description="Polar residues" evidence="1">
    <location>
        <begin position="14"/>
        <end position="24"/>
    </location>
</feature>
<dbReference type="GO" id="GO:0004222">
    <property type="term" value="F:metalloendopeptidase activity"/>
    <property type="evidence" value="ECO:0007669"/>
    <property type="project" value="TreeGrafter"/>
</dbReference>
<gene>
    <name evidence="3" type="ORF">J0A66_04820</name>
</gene>
<sequence length="315" mass="34159">MSGGSPRAGLEFPQTASGFSGFSTTKPVKRPGLSGKISASAGAHNLIFRCTGWLCGLLLLSTQAAALELQGPLTQGALIRGKVEPGSEVMMDDQPVKVSPQGHFVIGFGRDAKLEHRLSVKRGPHTQEHPIVLSSREYSVQRVEGVEQKYVSPPDEVLTRIRNDNQQIAAARATDSDRLDFLQSFIWPAEGPVSGVYGSQRVFNGVPKRPHFGLDVAGPVGTPVVAPADGIVTLYQPDMYYSGGTLIIDHGHGVSSTFIHLSKSFVREGEEVRQGEKIAEMGNTGRVTGPHLDWRINWFSERIDPQLLVPQRSSD</sequence>
<keyword evidence="4" id="KW-1185">Reference proteome</keyword>
<proteinExistence type="predicted"/>
<evidence type="ECO:0000313" key="4">
    <source>
        <dbReference type="Proteomes" id="UP000664654"/>
    </source>
</evidence>
<dbReference type="FunFam" id="2.70.70.10:FF:000019">
    <property type="entry name" value="M23 family peptidase"/>
    <property type="match status" value="1"/>
</dbReference>
<organism evidence="3 4">
    <name type="scientific">Bowmanella dokdonensis</name>
    <dbReference type="NCBI Taxonomy" id="751969"/>
    <lineage>
        <taxon>Bacteria</taxon>
        <taxon>Pseudomonadati</taxon>
        <taxon>Pseudomonadota</taxon>
        <taxon>Gammaproteobacteria</taxon>
        <taxon>Alteromonadales</taxon>
        <taxon>Alteromonadaceae</taxon>
        <taxon>Bowmanella</taxon>
    </lineage>
</organism>
<protein>
    <submittedName>
        <fullName evidence="3">M23 family metallopeptidase</fullName>
    </submittedName>
</protein>
<evidence type="ECO:0000259" key="2">
    <source>
        <dbReference type="Pfam" id="PF01551"/>
    </source>
</evidence>
<dbReference type="AlphaFoldDB" id="A0A939DLW5"/>
<dbReference type="Gene3D" id="2.70.70.10">
    <property type="entry name" value="Glucose Permease (Domain IIA)"/>
    <property type="match status" value="1"/>
</dbReference>
<reference evidence="3" key="1">
    <citation type="submission" date="2021-03" db="EMBL/GenBank/DDBJ databases">
        <title>novel species isolated from a fishpond in China.</title>
        <authorList>
            <person name="Lu H."/>
            <person name="Cai Z."/>
        </authorList>
    </citation>
    <scope>NUCLEOTIDE SEQUENCE</scope>
    <source>
        <strain evidence="3">JCM 30855</strain>
    </source>
</reference>
<dbReference type="EMBL" id="JAFKCV010000002">
    <property type="protein sequence ID" value="MBN7824545.1"/>
    <property type="molecule type" value="Genomic_DNA"/>
</dbReference>
<dbReference type="InterPro" id="IPR016047">
    <property type="entry name" value="M23ase_b-sheet_dom"/>
</dbReference>
<evidence type="ECO:0000256" key="1">
    <source>
        <dbReference type="SAM" id="MobiDB-lite"/>
    </source>
</evidence>
<dbReference type="SUPFAM" id="SSF51261">
    <property type="entry name" value="Duplicated hybrid motif"/>
    <property type="match status" value="1"/>
</dbReference>
<evidence type="ECO:0000313" key="3">
    <source>
        <dbReference type="EMBL" id="MBN7824545.1"/>
    </source>
</evidence>
<comment type="caution">
    <text evidence="3">The sequence shown here is derived from an EMBL/GenBank/DDBJ whole genome shotgun (WGS) entry which is preliminary data.</text>
</comment>
<dbReference type="InterPro" id="IPR011055">
    <property type="entry name" value="Dup_hybrid_motif"/>
</dbReference>
<dbReference type="Pfam" id="PF01551">
    <property type="entry name" value="Peptidase_M23"/>
    <property type="match status" value="1"/>
</dbReference>
<dbReference type="Proteomes" id="UP000664654">
    <property type="component" value="Unassembled WGS sequence"/>
</dbReference>
<dbReference type="InterPro" id="IPR050570">
    <property type="entry name" value="Cell_wall_metabolism_enzyme"/>
</dbReference>
<accession>A0A939DLW5</accession>